<dbReference type="Pfam" id="PF13534">
    <property type="entry name" value="Fer4_17"/>
    <property type="match status" value="1"/>
</dbReference>
<dbReference type="InterPro" id="IPR017900">
    <property type="entry name" value="4Fe4S_Fe_S_CS"/>
</dbReference>
<evidence type="ECO:0000256" key="1">
    <source>
        <dbReference type="ARBA" id="ARBA00022723"/>
    </source>
</evidence>
<evidence type="ECO:0000313" key="6">
    <source>
        <dbReference type="Proteomes" id="UP000009229"/>
    </source>
</evidence>
<dbReference type="InterPro" id="IPR009051">
    <property type="entry name" value="Helical_ferredxn"/>
</dbReference>
<dbReference type="Pfam" id="PF04432">
    <property type="entry name" value="FrhB_FdhB_C"/>
    <property type="match status" value="1"/>
</dbReference>
<dbReference type="GO" id="GO:0051536">
    <property type="term" value="F:iron-sulfur cluster binding"/>
    <property type="evidence" value="ECO:0007669"/>
    <property type="project" value="UniProtKB-KW"/>
</dbReference>
<name>A0AAU8PCH0_DESK7</name>
<dbReference type="GO" id="GO:0046872">
    <property type="term" value="F:metal ion binding"/>
    <property type="evidence" value="ECO:0007669"/>
    <property type="project" value="UniProtKB-KW"/>
</dbReference>
<dbReference type="PROSITE" id="PS51379">
    <property type="entry name" value="4FE4S_FER_2"/>
    <property type="match status" value="2"/>
</dbReference>
<dbReference type="PROSITE" id="PS00198">
    <property type="entry name" value="4FE4S_FER_1"/>
    <property type="match status" value="2"/>
</dbReference>
<dbReference type="AlphaFoldDB" id="A0AAU8PCH0"/>
<dbReference type="InterPro" id="IPR017896">
    <property type="entry name" value="4Fe4S_Fe-S-bd"/>
</dbReference>
<protein>
    <submittedName>
        <fullName evidence="5">Coenzyme F420 hydrogenase/dehydrogenase beta subunit domain protein</fullName>
    </submittedName>
</protein>
<dbReference type="SUPFAM" id="SSF46548">
    <property type="entry name" value="alpha-helical ferredoxin"/>
    <property type="match status" value="1"/>
</dbReference>
<accession>A0AAU8PCH0</accession>
<evidence type="ECO:0000256" key="3">
    <source>
        <dbReference type="ARBA" id="ARBA00023014"/>
    </source>
</evidence>
<keyword evidence="1" id="KW-0479">Metal-binding</keyword>
<evidence type="ECO:0000256" key="2">
    <source>
        <dbReference type="ARBA" id="ARBA00023004"/>
    </source>
</evidence>
<dbReference type="InterPro" id="IPR007525">
    <property type="entry name" value="FrhB_FdhB_C"/>
</dbReference>
<keyword evidence="2" id="KW-0408">Iron</keyword>
<proteinExistence type="predicted"/>
<evidence type="ECO:0000313" key="5">
    <source>
        <dbReference type="EMBL" id="AEG15065.1"/>
    </source>
</evidence>
<dbReference type="EMBL" id="CP002770">
    <property type="protein sequence ID" value="AEG15065.1"/>
    <property type="molecule type" value="Genomic_DNA"/>
</dbReference>
<dbReference type="KEGG" id="dku:Desku_1482"/>
<feature type="domain" description="4Fe-4S ferredoxin-type" evidence="4">
    <location>
        <begin position="253"/>
        <end position="284"/>
    </location>
</feature>
<feature type="domain" description="4Fe-4S ferredoxin-type" evidence="4">
    <location>
        <begin position="199"/>
        <end position="220"/>
    </location>
</feature>
<reference evidence="6" key="1">
    <citation type="submission" date="2011-05" db="EMBL/GenBank/DDBJ databases">
        <title>Complete sequence of Desulfotomaculum kuznetsovii DSM 6115.</title>
        <authorList>
            <person name="Lucas S."/>
            <person name="Han J."/>
            <person name="Lapidus A."/>
            <person name="Cheng J.-F."/>
            <person name="Goodwin L."/>
            <person name="Pitluck S."/>
            <person name="Peters L."/>
            <person name="Mikhailova N."/>
            <person name="Lu M."/>
            <person name="Saunders E."/>
            <person name="Han C."/>
            <person name="Tapia R."/>
            <person name="Land M."/>
            <person name="Hauser L."/>
            <person name="Kyrpides N."/>
            <person name="Ivanova N."/>
            <person name="Pagani I."/>
            <person name="Nazina T."/>
            <person name="Ivanova A."/>
            <person name="Parshina S."/>
            <person name="Kuever J."/>
            <person name="Muyzer G."/>
            <person name="Plugge C."/>
            <person name="Stams A."/>
            <person name="Woyke T."/>
        </authorList>
    </citation>
    <scope>NUCLEOTIDE SEQUENCE [LARGE SCALE GENOMIC DNA]</scope>
    <source>
        <strain evidence="6">DSM 6115 / VKM B-1805 / 17</strain>
    </source>
</reference>
<keyword evidence="3" id="KW-0411">Iron-sulfur</keyword>
<dbReference type="Gene3D" id="1.10.1060.10">
    <property type="entry name" value="Alpha-helical ferredoxin"/>
    <property type="match status" value="1"/>
</dbReference>
<gene>
    <name evidence="5" type="ordered locus">Desku_1482</name>
</gene>
<sequence>MFIIMSELTRAIQETAQKLLQNKEVELVVGFAEGSLPLRNTPCFVRQPEEAQRLVWGYGCENNLANYLRQRPEKVAVVAKGCDSRSIVELIKENQIDRNKLVVIGVPCRGMIDRKKVTRLLAGKELLEAEIRDGQVVLKGKEFSESVPLEQLLHDTCLTCQHPNPVLFDIMMGEPVPVKEADSFVDVANFEVKAPAEKRAYLIQELSRCIRCYACRQACPMCFCEECFVDCSMPQWLSKSSLNVQDNVFFQAVRALHLAGRCVDCGACDRACPMGIDLRTLTRKMVKDVQELFGYTAGVSLDQKPPLAAPINTTSPATFNQDGR</sequence>
<evidence type="ECO:0000259" key="4">
    <source>
        <dbReference type="PROSITE" id="PS51379"/>
    </source>
</evidence>
<keyword evidence="6" id="KW-1185">Reference proteome</keyword>
<dbReference type="Proteomes" id="UP000009229">
    <property type="component" value="Chromosome"/>
</dbReference>
<organism evidence="5 6">
    <name type="scientific">Desulfofundulus kuznetsovii (strain DSM 6115 / VKM B-1805 / 17)</name>
    <name type="common">Desulfotomaculum kuznetsovii</name>
    <dbReference type="NCBI Taxonomy" id="760568"/>
    <lineage>
        <taxon>Bacteria</taxon>
        <taxon>Bacillati</taxon>
        <taxon>Bacillota</taxon>
        <taxon>Clostridia</taxon>
        <taxon>Eubacteriales</taxon>
        <taxon>Peptococcaceae</taxon>
        <taxon>Desulfofundulus</taxon>
    </lineage>
</organism>